<comment type="caution">
    <text evidence="2">The sequence shown here is derived from an EMBL/GenBank/DDBJ whole genome shotgun (WGS) entry which is preliminary data.</text>
</comment>
<dbReference type="AlphaFoldDB" id="A0A9D3XHR8"/>
<dbReference type="Proteomes" id="UP000827986">
    <property type="component" value="Unassembled WGS sequence"/>
</dbReference>
<dbReference type="EMBL" id="JAHDVG010000468">
    <property type="protein sequence ID" value="KAH1181704.1"/>
    <property type="molecule type" value="Genomic_DNA"/>
</dbReference>
<reference evidence="2" key="1">
    <citation type="submission" date="2021-09" db="EMBL/GenBank/DDBJ databases">
        <title>The genome of Mauremys mutica provides insights into the evolution of semi-aquatic lifestyle.</title>
        <authorList>
            <person name="Gong S."/>
            <person name="Gao Y."/>
        </authorList>
    </citation>
    <scope>NUCLEOTIDE SEQUENCE</scope>
    <source>
        <strain evidence="2">MM-2020</strain>
        <tissue evidence="2">Muscle</tissue>
    </source>
</reference>
<accession>A0A9D3XHR8</accession>
<evidence type="ECO:0000256" key="1">
    <source>
        <dbReference type="SAM" id="MobiDB-lite"/>
    </source>
</evidence>
<proteinExistence type="predicted"/>
<evidence type="ECO:0000313" key="3">
    <source>
        <dbReference type="Proteomes" id="UP000827986"/>
    </source>
</evidence>
<feature type="compositionally biased region" description="Pro residues" evidence="1">
    <location>
        <begin position="1"/>
        <end position="11"/>
    </location>
</feature>
<sequence length="53" mass="5805">MRRAAPRPPPHSGGDRLRHDPEEELCEPEVPGPRLTSLEGDKERSAAVGGFDE</sequence>
<organism evidence="2 3">
    <name type="scientific">Mauremys mutica</name>
    <name type="common">yellowpond turtle</name>
    <dbReference type="NCBI Taxonomy" id="74926"/>
    <lineage>
        <taxon>Eukaryota</taxon>
        <taxon>Metazoa</taxon>
        <taxon>Chordata</taxon>
        <taxon>Craniata</taxon>
        <taxon>Vertebrata</taxon>
        <taxon>Euteleostomi</taxon>
        <taxon>Archelosauria</taxon>
        <taxon>Testudinata</taxon>
        <taxon>Testudines</taxon>
        <taxon>Cryptodira</taxon>
        <taxon>Durocryptodira</taxon>
        <taxon>Testudinoidea</taxon>
        <taxon>Geoemydidae</taxon>
        <taxon>Geoemydinae</taxon>
        <taxon>Mauremys</taxon>
    </lineage>
</organism>
<protein>
    <submittedName>
        <fullName evidence="2">Uncharacterized protein</fullName>
    </submittedName>
</protein>
<evidence type="ECO:0000313" key="2">
    <source>
        <dbReference type="EMBL" id="KAH1181704.1"/>
    </source>
</evidence>
<keyword evidence="3" id="KW-1185">Reference proteome</keyword>
<feature type="region of interest" description="Disordered" evidence="1">
    <location>
        <begin position="1"/>
        <end position="53"/>
    </location>
</feature>
<name>A0A9D3XHR8_9SAUR</name>
<gene>
    <name evidence="2" type="ORF">KIL84_005430</name>
</gene>